<evidence type="ECO:0000256" key="5">
    <source>
        <dbReference type="ARBA" id="ARBA00022694"/>
    </source>
</evidence>
<dbReference type="SUPFAM" id="SSF75217">
    <property type="entry name" value="alpha/beta knot"/>
    <property type="match status" value="1"/>
</dbReference>
<dbReference type="FunFam" id="3.40.1280.10:FF:000002">
    <property type="entry name" value="Peptidylprolyl isomerase"/>
    <property type="match status" value="1"/>
</dbReference>
<evidence type="ECO:0000259" key="6">
    <source>
        <dbReference type="Pfam" id="PF00588"/>
    </source>
</evidence>
<dbReference type="Gene3D" id="3.40.1280.10">
    <property type="match status" value="1"/>
</dbReference>
<gene>
    <name evidence="7" type="ORF">CEUSTIGMA_g664.t1</name>
</gene>
<dbReference type="GO" id="GO:0042802">
    <property type="term" value="F:identical protein binding"/>
    <property type="evidence" value="ECO:0007669"/>
    <property type="project" value="UniProtKB-ARBA"/>
</dbReference>
<dbReference type="PANTHER" id="PTHR42971">
    <property type="entry name" value="TRNA (CYTIDINE(34)-2'-O)-METHYLTRANSFERASE"/>
    <property type="match status" value="1"/>
</dbReference>
<keyword evidence="1" id="KW-0963">Cytoplasm</keyword>
<feature type="domain" description="tRNA/rRNA methyltransferase SpoU type" evidence="6">
    <location>
        <begin position="61"/>
        <end position="210"/>
    </location>
</feature>
<evidence type="ECO:0000256" key="1">
    <source>
        <dbReference type="ARBA" id="ARBA00022490"/>
    </source>
</evidence>
<dbReference type="HAMAP" id="MF_01885">
    <property type="entry name" value="tRNA_methyltr_TrmL"/>
    <property type="match status" value="1"/>
</dbReference>
<keyword evidence="5" id="KW-0819">tRNA processing</keyword>
<dbReference type="EMBL" id="BEGY01000002">
    <property type="protein sequence ID" value="GAX73211.1"/>
    <property type="molecule type" value="Genomic_DNA"/>
</dbReference>
<organism evidence="7 8">
    <name type="scientific">Chlamydomonas eustigma</name>
    <dbReference type="NCBI Taxonomy" id="1157962"/>
    <lineage>
        <taxon>Eukaryota</taxon>
        <taxon>Viridiplantae</taxon>
        <taxon>Chlorophyta</taxon>
        <taxon>core chlorophytes</taxon>
        <taxon>Chlorophyceae</taxon>
        <taxon>CS clade</taxon>
        <taxon>Chlamydomonadales</taxon>
        <taxon>Chlamydomonadaceae</taxon>
        <taxon>Chlamydomonas</taxon>
    </lineage>
</organism>
<evidence type="ECO:0000313" key="8">
    <source>
        <dbReference type="Proteomes" id="UP000232323"/>
    </source>
</evidence>
<evidence type="ECO:0000256" key="4">
    <source>
        <dbReference type="ARBA" id="ARBA00022691"/>
    </source>
</evidence>
<dbReference type="GO" id="GO:0002130">
    <property type="term" value="P:wobble position ribose methylation"/>
    <property type="evidence" value="ECO:0007669"/>
    <property type="project" value="TreeGrafter"/>
</dbReference>
<dbReference type="InterPro" id="IPR016914">
    <property type="entry name" value="TrmL"/>
</dbReference>
<dbReference type="STRING" id="1157962.A0A250WQZ3"/>
<dbReference type="Proteomes" id="UP000232323">
    <property type="component" value="Unassembled WGS sequence"/>
</dbReference>
<keyword evidence="8" id="KW-1185">Reference proteome</keyword>
<dbReference type="InterPro" id="IPR001537">
    <property type="entry name" value="SpoU_MeTrfase"/>
</dbReference>
<evidence type="ECO:0000313" key="7">
    <source>
        <dbReference type="EMBL" id="GAX73211.1"/>
    </source>
</evidence>
<reference evidence="7 8" key="1">
    <citation type="submission" date="2017-08" db="EMBL/GenBank/DDBJ databases">
        <title>Acidophilic green algal genome provides insights into adaptation to an acidic environment.</title>
        <authorList>
            <person name="Hirooka S."/>
            <person name="Hirose Y."/>
            <person name="Kanesaki Y."/>
            <person name="Higuchi S."/>
            <person name="Fujiwara T."/>
            <person name="Onuma R."/>
            <person name="Era A."/>
            <person name="Ohbayashi R."/>
            <person name="Uzuka A."/>
            <person name="Nozaki H."/>
            <person name="Yoshikawa H."/>
            <person name="Miyagishima S.Y."/>
        </authorList>
    </citation>
    <scope>NUCLEOTIDE SEQUENCE [LARGE SCALE GENOMIC DNA]</scope>
    <source>
        <strain evidence="7 8">NIES-2499</strain>
    </source>
</reference>
<dbReference type="CDD" id="cd18094">
    <property type="entry name" value="SpoU-like_TrmL"/>
    <property type="match status" value="1"/>
</dbReference>
<name>A0A250WQZ3_9CHLO</name>
<dbReference type="GO" id="GO:0003723">
    <property type="term" value="F:RNA binding"/>
    <property type="evidence" value="ECO:0007669"/>
    <property type="project" value="InterPro"/>
</dbReference>
<dbReference type="GO" id="GO:0008173">
    <property type="term" value="F:RNA methyltransferase activity"/>
    <property type="evidence" value="ECO:0007669"/>
    <property type="project" value="InterPro"/>
</dbReference>
<dbReference type="Pfam" id="PF00588">
    <property type="entry name" value="SpoU_methylase"/>
    <property type="match status" value="1"/>
</dbReference>
<accession>A0A250WQZ3</accession>
<dbReference type="PANTHER" id="PTHR42971:SF1">
    <property type="entry name" value="TRNA (CYTIDINE(34)-2'-O)-METHYLTRANSFERASE"/>
    <property type="match status" value="1"/>
</dbReference>
<evidence type="ECO:0000256" key="3">
    <source>
        <dbReference type="ARBA" id="ARBA00022679"/>
    </source>
</evidence>
<keyword evidence="3" id="KW-0808">Transferase</keyword>
<keyword evidence="4" id="KW-0949">S-adenosyl-L-methionine</keyword>
<comment type="caution">
    <text evidence="7">The sequence shown here is derived from an EMBL/GenBank/DDBJ whole genome shotgun (WGS) entry which is preliminary data.</text>
</comment>
<proteinExistence type="inferred from homology"/>
<dbReference type="InterPro" id="IPR029026">
    <property type="entry name" value="tRNA_m1G_MTases_N"/>
</dbReference>
<protein>
    <recommendedName>
        <fullName evidence="6">tRNA/rRNA methyltransferase SpoU type domain-containing protein</fullName>
    </recommendedName>
</protein>
<dbReference type="InterPro" id="IPR029028">
    <property type="entry name" value="Alpha/beta_knot_MTases"/>
</dbReference>
<dbReference type="OrthoDB" id="5580682at2759"/>
<keyword evidence="2" id="KW-0489">Methyltransferase</keyword>
<dbReference type="AlphaFoldDB" id="A0A250WQZ3"/>
<evidence type="ECO:0000256" key="2">
    <source>
        <dbReference type="ARBA" id="ARBA00022603"/>
    </source>
</evidence>
<sequence length="231" mass="25648">MSKLLNCSFDSYLHFGGRQFLRSASLHTDPCFSLGSGAINEPAEPGQLKPVNRRSWKQSDLHVVLVEPQIPQNTGCIARTCAATAVPLHLVEPLAFKLDSSKLKRAGLDYWPHVCMKVHSSWKEFINHYDQIQQPKRLVAFSARSSESFTGSGFHFQRGDWMLFGSETVGLPKEVLDDVYAQGGRVVKIPIVDRHVRSLNVSVAAGIGVYEAIRQVEQAAEESLTHSETTT</sequence>